<dbReference type="GO" id="GO:0004553">
    <property type="term" value="F:hydrolase activity, hydrolyzing O-glycosyl compounds"/>
    <property type="evidence" value="ECO:0007669"/>
    <property type="project" value="InterPro"/>
</dbReference>
<name>A0A0C5VSG5_9GAMM</name>
<dbReference type="STRING" id="1445510.YC6258_05131"/>
<dbReference type="EMBL" id="CP007142">
    <property type="protein sequence ID" value="AJQ97161.1"/>
    <property type="molecule type" value="Genomic_DNA"/>
</dbReference>
<sequence>MSLPAKVTSALLLSVAAIYPSIASAAPVTFNNATQLTTTSGELVHAHGGGVIKSGGYYYLAGEQRGPDGWLFGAVSLYRSADLVHWTHVNDILTPSSSPELAPSNIERPKVIYNAAYNHYVLWAHKENGEDYGDAEIAVAVSPTIDGDYAYQGSFRPLGYDSRDQTVFVDKDGTGYLISASNVNLDLHIYRLTDDYLGVAELVYVFEGDHREAPAVFERNGVYFLVTSGASGWNANQQKYATTTQFPAGSWSAWKNVGNSNGFGSQTTYVTTISGTQGSSYLYMGDRWGPQWDGNPNDSLYVWLPLEFPSSNTLAMEWYPQLTIDTETGQAEGVAHDTTTLVSRNSGKCADVVSQSWQDGANIIQWTCNGGINQDWLIQPTGDGYHRLIAWHSGKCLTVEGNESGTLALQQTCTDNGTGQKWQLRDTGDGYVEIVSRDSGKCLDVNGQSTENSARLQQWGCWGGSNQQWRLSSQ</sequence>
<dbReference type="InterPro" id="IPR006710">
    <property type="entry name" value="Glyco_hydro_43"/>
</dbReference>
<dbReference type="InterPro" id="IPR035992">
    <property type="entry name" value="Ricin_B-like_lectins"/>
</dbReference>
<dbReference type="SMART" id="SM00458">
    <property type="entry name" value="RICIN"/>
    <property type="match status" value="1"/>
</dbReference>
<evidence type="ECO:0000256" key="5">
    <source>
        <dbReference type="SAM" id="SignalP"/>
    </source>
</evidence>
<dbReference type="Pfam" id="PF04616">
    <property type="entry name" value="Glyco_hydro_43"/>
    <property type="match status" value="1"/>
</dbReference>
<dbReference type="InterPro" id="IPR000772">
    <property type="entry name" value="Ricin_B_lectin"/>
</dbReference>
<evidence type="ECO:0000256" key="2">
    <source>
        <dbReference type="ARBA" id="ARBA00022801"/>
    </source>
</evidence>
<evidence type="ECO:0000256" key="3">
    <source>
        <dbReference type="ARBA" id="ARBA00023295"/>
    </source>
</evidence>
<dbReference type="PANTHER" id="PTHR22925:SF3">
    <property type="entry name" value="GLYCOSYL HYDROLASE FAMILY PROTEIN 43"/>
    <property type="match status" value="1"/>
</dbReference>
<dbReference type="PATRIC" id="fig|1445510.3.peg.5091"/>
<evidence type="ECO:0000259" key="6">
    <source>
        <dbReference type="SMART" id="SM00458"/>
    </source>
</evidence>
<proteinExistence type="inferred from homology"/>
<keyword evidence="2 4" id="KW-0378">Hydrolase</keyword>
<dbReference type="PROSITE" id="PS50231">
    <property type="entry name" value="RICIN_B_LECTIN"/>
    <property type="match status" value="1"/>
</dbReference>
<accession>A0A0C5VSG5</accession>
<dbReference type="PANTHER" id="PTHR22925">
    <property type="entry name" value="GLYCOSYL HYDROLASE 43 FAMILY MEMBER"/>
    <property type="match status" value="1"/>
</dbReference>
<keyword evidence="3 4" id="KW-0326">Glycosidase</keyword>
<evidence type="ECO:0000256" key="4">
    <source>
        <dbReference type="RuleBase" id="RU361187"/>
    </source>
</evidence>
<dbReference type="Gene3D" id="2.115.10.20">
    <property type="entry name" value="Glycosyl hydrolase domain, family 43"/>
    <property type="match status" value="1"/>
</dbReference>
<dbReference type="InterPro" id="IPR023296">
    <property type="entry name" value="Glyco_hydro_beta-prop_sf"/>
</dbReference>
<gene>
    <name evidence="7" type="ORF">YC6258_05131</name>
</gene>
<dbReference type="RefSeq" id="WP_044618973.1">
    <property type="nucleotide sequence ID" value="NZ_CP007142.1"/>
</dbReference>
<dbReference type="Proteomes" id="UP000032266">
    <property type="component" value="Chromosome"/>
</dbReference>
<dbReference type="Pfam" id="PF00652">
    <property type="entry name" value="Ricin_B_lectin"/>
    <property type="match status" value="1"/>
</dbReference>
<evidence type="ECO:0000256" key="1">
    <source>
        <dbReference type="ARBA" id="ARBA00009865"/>
    </source>
</evidence>
<organism evidence="7 8">
    <name type="scientific">Gynuella sunshinyii YC6258</name>
    <dbReference type="NCBI Taxonomy" id="1445510"/>
    <lineage>
        <taxon>Bacteria</taxon>
        <taxon>Pseudomonadati</taxon>
        <taxon>Pseudomonadota</taxon>
        <taxon>Gammaproteobacteria</taxon>
        <taxon>Oceanospirillales</taxon>
        <taxon>Saccharospirillaceae</taxon>
        <taxon>Gynuella</taxon>
    </lineage>
</organism>
<feature type="domain" description="Ricin B lectin" evidence="6">
    <location>
        <begin position="337"/>
        <end position="472"/>
    </location>
</feature>
<keyword evidence="5" id="KW-0732">Signal</keyword>
<keyword evidence="8" id="KW-1185">Reference proteome</keyword>
<reference evidence="7 8" key="1">
    <citation type="submission" date="2014-01" db="EMBL/GenBank/DDBJ databases">
        <title>Full genme sequencing of cellulolytic bacterium Gynuella sunshinyii YC6258T gen. nov., sp. nov.</title>
        <authorList>
            <person name="Khan H."/>
            <person name="Chung E.J."/>
            <person name="Chung Y.R."/>
        </authorList>
    </citation>
    <scope>NUCLEOTIDE SEQUENCE [LARGE SCALE GENOMIC DNA]</scope>
    <source>
        <strain evidence="7 8">YC6258</strain>
    </source>
</reference>
<dbReference type="Gene3D" id="2.80.10.50">
    <property type="match status" value="1"/>
</dbReference>
<dbReference type="KEGG" id="gsn:YC6258_05131"/>
<evidence type="ECO:0000313" key="7">
    <source>
        <dbReference type="EMBL" id="AJQ97161.1"/>
    </source>
</evidence>
<dbReference type="CDD" id="cd23458">
    <property type="entry name" value="beta-trefoil_Ricin_AgaB34-like"/>
    <property type="match status" value="1"/>
</dbReference>
<dbReference type="OrthoDB" id="177947at2"/>
<dbReference type="CDD" id="cd18822">
    <property type="entry name" value="GH43_CtGH43-like"/>
    <property type="match status" value="1"/>
</dbReference>
<comment type="similarity">
    <text evidence="1 4">Belongs to the glycosyl hydrolase 43 family.</text>
</comment>
<dbReference type="SUPFAM" id="SSF50370">
    <property type="entry name" value="Ricin B-like lectins"/>
    <property type="match status" value="1"/>
</dbReference>
<dbReference type="GO" id="GO:0005975">
    <property type="term" value="P:carbohydrate metabolic process"/>
    <property type="evidence" value="ECO:0007669"/>
    <property type="project" value="InterPro"/>
</dbReference>
<protein>
    <submittedName>
        <fullName evidence="7">Beta-xylosidase</fullName>
    </submittedName>
</protein>
<dbReference type="HOGENOM" id="CLU_016116_0_0_6"/>
<feature type="signal peptide" evidence="5">
    <location>
        <begin position="1"/>
        <end position="25"/>
    </location>
</feature>
<feature type="chain" id="PRO_5002183864" evidence="5">
    <location>
        <begin position="26"/>
        <end position="474"/>
    </location>
</feature>
<dbReference type="SUPFAM" id="SSF75005">
    <property type="entry name" value="Arabinanase/levansucrase/invertase"/>
    <property type="match status" value="1"/>
</dbReference>
<evidence type="ECO:0000313" key="8">
    <source>
        <dbReference type="Proteomes" id="UP000032266"/>
    </source>
</evidence>
<dbReference type="AlphaFoldDB" id="A0A0C5VSG5"/>